<keyword evidence="1" id="KW-0812">Transmembrane</keyword>
<dbReference type="EMBL" id="CP001681">
    <property type="protein sequence ID" value="ACU04798.1"/>
    <property type="molecule type" value="Genomic_DNA"/>
</dbReference>
<protein>
    <submittedName>
        <fullName evidence="2">Uncharacterized protein</fullName>
    </submittedName>
</protein>
<dbReference type="Proteomes" id="UP000000852">
    <property type="component" value="Chromosome"/>
</dbReference>
<proteinExistence type="predicted"/>
<sequence>MTTIGRTKTTHYLGTETVVTSIQGLKHVIYFVSYNMKAKENQTSALTNTRRKNPDDWNAVFYNKKVLWGGLSSKTTYYVFFAVLILVAIIYYL</sequence>
<feature type="transmembrane region" description="Helical" evidence="1">
    <location>
        <begin position="75"/>
        <end position="92"/>
    </location>
</feature>
<evidence type="ECO:0000256" key="1">
    <source>
        <dbReference type="SAM" id="Phobius"/>
    </source>
</evidence>
<keyword evidence="1" id="KW-0472">Membrane</keyword>
<organism evidence="2 3">
    <name type="scientific">Pedobacter heparinus (strain ATCC 13125 / DSM 2366 / CIP 104194 / JCM 7457 / NBRC 12017 / NCIMB 9290 / NRRL B-14731 / HIM 762-3)</name>
    <dbReference type="NCBI Taxonomy" id="485917"/>
    <lineage>
        <taxon>Bacteria</taxon>
        <taxon>Pseudomonadati</taxon>
        <taxon>Bacteroidota</taxon>
        <taxon>Sphingobacteriia</taxon>
        <taxon>Sphingobacteriales</taxon>
        <taxon>Sphingobacteriaceae</taxon>
        <taxon>Pedobacter</taxon>
    </lineage>
</organism>
<keyword evidence="3" id="KW-1185">Reference proteome</keyword>
<keyword evidence="1" id="KW-1133">Transmembrane helix</keyword>
<dbReference type="KEGG" id="phe:Phep_2594"/>
<accession>C6Y086</accession>
<dbReference type="AlphaFoldDB" id="C6Y086"/>
<evidence type="ECO:0000313" key="2">
    <source>
        <dbReference type="EMBL" id="ACU04798.1"/>
    </source>
</evidence>
<name>C6Y086_PEDHD</name>
<reference evidence="2 3" key="1">
    <citation type="journal article" date="2009" name="Stand. Genomic Sci.">
        <title>Complete genome sequence of Pedobacter heparinus type strain (HIM 762-3).</title>
        <authorList>
            <person name="Han C."/>
            <person name="Spring S."/>
            <person name="Lapidus A."/>
            <person name="Del Rio T.G."/>
            <person name="Tice H."/>
            <person name="Copeland A."/>
            <person name="Cheng J.F."/>
            <person name="Lucas S."/>
            <person name="Chen F."/>
            <person name="Nolan M."/>
            <person name="Bruce D."/>
            <person name="Goodwin L."/>
            <person name="Pitluck S."/>
            <person name="Ivanova N."/>
            <person name="Mavromatis K."/>
            <person name="Mikhailova N."/>
            <person name="Pati A."/>
            <person name="Chen A."/>
            <person name="Palaniappan K."/>
            <person name="Land M."/>
            <person name="Hauser L."/>
            <person name="Chang Y.J."/>
            <person name="Jeffries C.C."/>
            <person name="Saunders E."/>
            <person name="Chertkov O."/>
            <person name="Brettin T."/>
            <person name="Goker M."/>
            <person name="Rohde M."/>
            <person name="Bristow J."/>
            <person name="Eisen J.A."/>
            <person name="Markowitz V."/>
            <person name="Hugenholtz P."/>
            <person name="Kyrpides N.C."/>
            <person name="Klenk H.P."/>
            <person name="Detter J.C."/>
        </authorList>
    </citation>
    <scope>NUCLEOTIDE SEQUENCE [LARGE SCALE GENOMIC DNA]</scope>
    <source>
        <strain evidence="3">ATCC 13125 / DSM 2366 / CIP 104194 / JCM 7457 / NBRC 12017 / NCIMB 9290 / NRRL B-14731 / HIM 762-3</strain>
    </source>
</reference>
<gene>
    <name evidence="2" type="ordered locus">Phep_2594</name>
</gene>
<dbReference type="HOGENOM" id="CLU_2396987_0_0_10"/>
<evidence type="ECO:0000313" key="3">
    <source>
        <dbReference type="Proteomes" id="UP000000852"/>
    </source>
</evidence>